<proteinExistence type="predicted"/>
<feature type="compositionally biased region" description="Low complexity" evidence="1">
    <location>
        <begin position="578"/>
        <end position="596"/>
    </location>
</feature>
<organism evidence="3 4">
    <name type="scientific">Crotalus adamanteus</name>
    <name type="common">Eastern diamondback rattlesnake</name>
    <dbReference type="NCBI Taxonomy" id="8729"/>
    <lineage>
        <taxon>Eukaryota</taxon>
        <taxon>Metazoa</taxon>
        <taxon>Chordata</taxon>
        <taxon>Craniata</taxon>
        <taxon>Vertebrata</taxon>
        <taxon>Euteleostomi</taxon>
        <taxon>Lepidosauria</taxon>
        <taxon>Squamata</taxon>
        <taxon>Bifurcata</taxon>
        <taxon>Unidentata</taxon>
        <taxon>Episquamata</taxon>
        <taxon>Toxicofera</taxon>
        <taxon>Serpentes</taxon>
        <taxon>Colubroidea</taxon>
        <taxon>Viperidae</taxon>
        <taxon>Crotalinae</taxon>
        <taxon>Crotalus</taxon>
    </lineage>
</organism>
<keyword evidence="4" id="KW-1185">Reference proteome</keyword>
<reference evidence="3 4" key="1">
    <citation type="journal article" date="2024" name="Proc. Natl. Acad. Sci. U.S.A.">
        <title>The genetic regulatory architecture and epigenomic basis for age-related changes in rattlesnake venom.</title>
        <authorList>
            <person name="Hogan M.P."/>
            <person name="Holding M.L."/>
            <person name="Nystrom G.S."/>
            <person name="Colston T.J."/>
            <person name="Bartlett D.A."/>
            <person name="Mason A.J."/>
            <person name="Ellsworth S.A."/>
            <person name="Rautsaw R.M."/>
            <person name="Lawrence K.C."/>
            <person name="Strickland J.L."/>
            <person name="He B."/>
            <person name="Fraser P."/>
            <person name="Margres M.J."/>
            <person name="Gilbert D.M."/>
            <person name="Gibbs H.L."/>
            <person name="Parkinson C.L."/>
            <person name="Rokyta D.R."/>
        </authorList>
    </citation>
    <scope>NUCLEOTIDE SEQUENCE [LARGE SCALE GENOMIC DNA]</scope>
    <source>
        <strain evidence="3">DRR0105</strain>
    </source>
</reference>
<dbReference type="InterPro" id="IPR052815">
    <property type="entry name" value="PDCD2-like_regulator"/>
</dbReference>
<evidence type="ECO:0000313" key="3">
    <source>
        <dbReference type="EMBL" id="KAK9392889.1"/>
    </source>
</evidence>
<name>A0AAW1ATJ9_CROAD</name>
<protein>
    <submittedName>
        <fullName evidence="3">Programmed cell death protein 2-like</fullName>
    </submittedName>
</protein>
<evidence type="ECO:0000256" key="1">
    <source>
        <dbReference type="SAM" id="MobiDB-lite"/>
    </source>
</evidence>
<dbReference type="EMBL" id="JAOTOJ010000015">
    <property type="protein sequence ID" value="KAK9392889.1"/>
    <property type="molecule type" value="Genomic_DNA"/>
</dbReference>
<feature type="region of interest" description="Disordered" evidence="1">
    <location>
        <begin position="178"/>
        <end position="220"/>
    </location>
</feature>
<comment type="caution">
    <text evidence="3">The sequence shown here is derived from an EMBL/GenBank/DDBJ whole genome shotgun (WGS) entry which is preliminary data.</text>
</comment>
<dbReference type="Pfam" id="PF04194">
    <property type="entry name" value="PDCD2_C"/>
    <property type="match status" value="1"/>
</dbReference>
<dbReference type="GO" id="GO:0005737">
    <property type="term" value="C:cytoplasm"/>
    <property type="evidence" value="ECO:0007669"/>
    <property type="project" value="InterPro"/>
</dbReference>
<dbReference type="PANTHER" id="PTHR46421">
    <property type="entry name" value="PROGRAMMED CELL DEATH PROTEIN 2-LIKE"/>
    <property type="match status" value="1"/>
</dbReference>
<evidence type="ECO:0000259" key="2">
    <source>
        <dbReference type="Pfam" id="PF04194"/>
    </source>
</evidence>
<dbReference type="GO" id="GO:0006915">
    <property type="term" value="P:apoptotic process"/>
    <property type="evidence" value="ECO:0007669"/>
    <property type="project" value="TreeGrafter"/>
</dbReference>
<accession>A0AAW1ATJ9</accession>
<dbReference type="InterPro" id="IPR007320">
    <property type="entry name" value="PDCD2_C"/>
</dbReference>
<gene>
    <name evidence="3" type="ORF">NXF25_016978</name>
</gene>
<feature type="domain" description="Programmed cell death protein 2 C-terminal" evidence="2">
    <location>
        <begin position="500"/>
        <end position="576"/>
    </location>
</feature>
<dbReference type="PANTHER" id="PTHR46421:SF1">
    <property type="entry name" value="PROGRAMMED CELL DEATH PROTEIN 2-LIKE"/>
    <property type="match status" value="1"/>
</dbReference>
<dbReference type="AlphaFoldDB" id="A0AAW1ATJ9"/>
<feature type="region of interest" description="Disordered" evidence="1">
    <location>
        <begin position="571"/>
        <end position="596"/>
    </location>
</feature>
<dbReference type="Proteomes" id="UP001474421">
    <property type="component" value="Unassembled WGS sequence"/>
</dbReference>
<sequence length="596" mass="64788">MQKAVSTACANRLPREEPRDQPSTLPLPLSTTEAELPQPVRKVKGAQELRRRRRGSRPGKQGGPPPLPAMPLPSRLERGSFARPQLAVLACRLQRAEARHASGRPAAASATWVAGDAMAIAPPRVLLGLCDAAVPPGEGLRWQGAASKLGGSPVSRGPAERRRLPPAVWVGQSEGARAVMGSLGPGSPPENSGRSSEGREPVPAAPLEPFSLPAGGAAAQPRSCPAVLATARGRRRRRSRTACRSRLFLGARLTGSPGLGGQALAARPKRSAEVDLARFMADWRLPAPVAHPACGSCGAGLLHVVQVDCSLEGSPYHRVINVFACATKSCWGNSESWKVLRSQYLQVPRKKIQDCAGKQEQGRTQAATDWCNGADDWGENCEEASSEPCGISNTFPRETHCAALFQRMSLGKNTGGGFCNLAQEEQIKPSGCVPEFQPYFISVVDEEDYLCWDNLDHAQRLLKEYQQREDVDLEHLMSAGYTTDGFGEKYEKNEAEKKNQIFYKFMKRISSCQEQILRYSWNGQPLFIAHPSADLQTRIPPCNNCKSKRIFEFQLMPALVNMLKTRENDTSIEFGTAGPPSSEGSGRSGRPLPALW</sequence>
<feature type="region of interest" description="Disordered" evidence="1">
    <location>
        <begin position="1"/>
        <end position="75"/>
    </location>
</feature>
<feature type="compositionally biased region" description="Polar residues" evidence="1">
    <location>
        <begin position="21"/>
        <end position="33"/>
    </location>
</feature>
<evidence type="ECO:0000313" key="4">
    <source>
        <dbReference type="Proteomes" id="UP001474421"/>
    </source>
</evidence>